<evidence type="ECO:0000256" key="6">
    <source>
        <dbReference type="ARBA" id="ARBA00022840"/>
    </source>
</evidence>
<dbReference type="HAMAP" id="MF_01161">
    <property type="entry name" value="tRNA_Ile_lys_synt"/>
    <property type="match status" value="1"/>
</dbReference>
<proteinExistence type="inferred from homology"/>
<sequence length="462" mass="53046">MDNTVRAFIRHHQMVRSHTTVLLAVSGGPDSMALLHFFYNMQTIWDLRLIVVSIDHGLRGQESLDDLNFVRQTCQEWGIAFVGTSLDVGAYQAEKQIGTQKAARDMRYQFFAEQMNLYQADYLAFGHHADDQLETMLMGLIHSASVKSLAGIPLERAFASGKIIRPLLGVTKDQIEHYCRQHALRPRRDPSNAKDTYTRNDYRHNILPLLKAKNHSWHRTIRHMSASLQEDDLFLQQEARKMVHNVVNFDGPGLCARFNIYIFKSYSRPLQRRALHLILDYLYKDNKDSISYSHEEQFFAMLMDDHGHSRLDFPQSLKLVRSYASITFYFQNTPAQPYHKVMNIPGETEIPGGTRFSAVITAQTVADGHMVYLCPEQGVAWPLHIRTRRSGDRMRWSGLNGSKKLKDIFIDAKIPVNERDMWPVITDNNDNVLWLPGLKKGLPPIQAEKGSCIQISYTKRGT</sequence>
<dbReference type="InterPro" id="IPR012795">
    <property type="entry name" value="tRNA_Ile_lys_synt_N"/>
</dbReference>
<evidence type="ECO:0000256" key="7">
    <source>
        <dbReference type="ARBA" id="ARBA00048539"/>
    </source>
</evidence>
<dbReference type="EC" id="6.3.4.19" evidence="8"/>
<keyword evidence="3 8" id="KW-0436">Ligase</keyword>
<reference evidence="11" key="1">
    <citation type="journal article" date="2019" name="Int. J. Syst. Evol. Microbiol.">
        <title>The Global Catalogue of Microorganisms (GCM) 10K type strain sequencing project: providing services to taxonomists for standard genome sequencing and annotation.</title>
        <authorList>
            <consortium name="The Broad Institute Genomics Platform"/>
            <consortium name="The Broad Institute Genome Sequencing Center for Infectious Disease"/>
            <person name="Wu L."/>
            <person name="Ma J."/>
        </authorList>
    </citation>
    <scope>NUCLEOTIDE SEQUENCE [LARGE SCALE GENOMIC DNA]</scope>
    <source>
        <strain evidence="11">JCM 30234</strain>
    </source>
</reference>
<keyword evidence="6 8" id="KW-0067">ATP-binding</keyword>
<evidence type="ECO:0000256" key="4">
    <source>
        <dbReference type="ARBA" id="ARBA00022694"/>
    </source>
</evidence>
<keyword evidence="5 8" id="KW-0547">Nucleotide-binding</keyword>
<dbReference type="CDD" id="cd01992">
    <property type="entry name" value="TilS_N"/>
    <property type="match status" value="1"/>
</dbReference>
<feature type="domain" description="Lysidine-tRNA(Ile) synthetase C-terminal" evidence="9">
    <location>
        <begin position="383"/>
        <end position="457"/>
    </location>
</feature>
<keyword evidence="4 8" id="KW-0819">tRNA processing</keyword>
<accession>A0ABW2UVH9</accession>
<dbReference type="Pfam" id="PF01171">
    <property type="entry name" value="ATP_bind_3"/>
    <property type="match status" value="1"/>
</dbReference>
<dbReference type="SUPFAM" id="SSF56037">
    <property type="entry name" value="PheT/TilS domain"/>
    <property type="match status" value="1"/>
</dbReference>
<name>A0ABW2UVH9_9BACI</name>
<dbReference type="Gene3D" id="3.30.465.60">
    <property type="match status" value="1"/>
</dbReference>
<dbReference type="GO" id="GO:0032267">
    <property type="term" value="F:tRNA(Ile)-lysidine synthase activity"/>
    <property type="evidence" value="ECO:0007669"/>
    <property type="project" value="UniProtKB-EC"/>
</dbReference>
<dbReference type="Gene3D" id="3.40.50.620">
    <property type="entry name" value="HUPs"/>
    <property type="match status" value="1"/>
</dbReference>
<dbReference type="SUPFAM" id="SSF82829">
    <property type="entry name" value="MesJ substrate recognition domain-like"/>
    <property type="match status" value="1"/>
</dbReference>
<evidence type="ECO:0000313" key="10">
    <source>
        <dbReference type="EMBL" id="MFC7746589.1"/>
    </source>
</evidence>
<dbReference type="NCBIfam" id="TIGR02432">
    <property type="entry name" value="lysidine_TilS_N"/>
    <property type="match status" value="1"/>
</dbReference>
<dbReference type="NCBIfam" id="TIGR02433">
    <property type="entry name" value="lysidine_TilS_C"/>
    <property type="match status" value="1"/>
</dbReference>
<evidence type="ECO:0000313" key="11">
    <source>
        <dbReference type="Proteomes" id="UP001596620"/>
    </source>
</evidence>
<dbReference type="InterPro" id="IPR014729">
    <property type="entry name" value="Rossmann-like_a/b/a_fold"/>
</dbReference>
<dbReference type="PANTHER" id="PTHR43033:SF1">
    <property type="entry name" value="TRNA(ILE)-LYSIDINE SYNTHASE-RELATED"/>
    <property type="match status" value="1"/>
</dbReference>
<comment type="subcellular location">
    <subcellularLocation>
        <location evidence="1 8">Cytoplasm</location>
    </subcellularLocation>
</comment>
<feature type="binding site" evidence="8">
    <location>
        <begin position="26"/>
        <end position="31"/>
    </location>
    <ligand>
        <name>ATP</name>
        <dbReference type="ChEBI" id="CHEBI:30616"/>
    </ligand>
</feature>
<gene>
    <name evidence="8 10" type="primary">tilS</name>
    <name evidence="10" type="ORF">ACFQU8_04955</name>
</gene>
<dbReference type="EMBL" id="JBHTGR010000006">
    <property type="protein sequence ID" value="MFC7746589.1"/>
    <property type="molecule type" value="Genomic_DNA"/>
</dbReference>
<dbReference type="RefSeq" id="WP_382358094.1">
    <property type="nucleotide sequence ID" value="NZ_JBHTGR010000006.1"/>
</dbReference>
<dbReference type="PANTHER" id="PTHR43033">
    <property type="entry name" value="TRNA(ILE)-LYSIDINE SYNTHASE-RELATED"/>
    <property type="match status" value="1"/>
</dbReference>
<evidence type="ECO:0000256" key="8">
    <source>
        <dbReference type="HAMAP-Rule" id="MF_01161"/>
    </source>
</evidence>
<evidence type="ECO:0000256" key="5">
    <source>
        <dbReference type="ARBA" id="ARBA00022741"/>
    </source>
</evidence>
<dbReference type="SUPFAM" id="SSF52402">
    <property type="entry name" value="Adenine nucleotide alpha hydrolases-like"/>
    <property type="match status" value="1"/>
</dbReference>
<comment type="domain">
    <text evidence="8">The N-terminal region contains the highly conserved SGGXDS motif, predicted to be a P-loop motif involved in ATP binding.</text>
</comment>
<comment type="catalytic activity">
    <reaction evidence="7 8">
        <text>cytidine(34) in tRNA(Ile2) + L-lysine + ATP = lysidine(34) in tRNA(Ile2) + AMP + diphosphate + H(+)</text>
        <dbReference type="Rhea" id="RHEA:43744"/>
        <dbReference type="Rhea" id="RHEA-COMP:10625"/>
        <dbReference type="Rhea" id="RHEA-COMP:10670"/>
        <dbReference type="ChEBI" id="CHEBI:15378"/>
        <dbReference type="ChEBI" id="CHEBI:30616"/>
        <dbReference type="ChEBI" id="CHEBI:32551"/>
        <dbReference type="ChEBI" id="CHEBI:33019"/>
        <dbReference type="ChEBI" id="CHEBI:82748"/>
        <dbReference type="ChEBI" id="CHEBI:83665"/>
        <dbReference type="ChEBI" id="CHEBI:456215"/>
        <dbReference type="EC" id="6.3.4.19"/>
    </reaction>
</comment>
<dbReference type="Pfam" id="PF11734">
    <property type="entry name" value="TilS_C"/>
    <property type="match status" value="1"/>
</dbReference>
<organism evidence="10 11">
    <name type="scientific">Lentibacillus kimchii</name>
    <dbReference type="NCBI Taxonomy" id="1542911"/>
    <lineage>
        <taxon>Bacteria</taxon>
        <taxon>Bacillati</taxon>
        <taxon>Bacillota</taxon>
        <taxon>Bacilli</taxon>
        <taxon>Bacillales</taxon>
        <taxon>Bacillaceae</taxon>
        <taxon>Lentibacillus</taxon>
    </lineage>
</organism>
<dbReference type="InterPro" id="IPR012094">
    <property type="entry name" value="tRNA_Ile_lys_synt"/>
</dbReference>
<evidence type="ECO:0000256" key="2">
    <source>
        <dbReference type="ARBA" id="ARBA00022490"/>
    </source>
</evidence>
<comment type="similarity">
    <text evidence="8">Belongs to the tRNA(Ile)-lysidine synthase family.</text>
</comment>
<dbReference type="InterPro" id="IPR011063">
    <property type="entry name" value="TilS/TtcA_N"/>
</dbReference>
<dbReference type="SMART" id="SM00977">
    <property type="entry name" value="TilS_C"/>
    <property type="match status" value="1"/>
</dbReference>
<evidence type="ECO:0000256" key="3">
    <source>
        <dbReference type="ARBA" id="ARBA00022598"/>
    </source>
</evidence>
<comment type="caution">
    <text evidence="10">The sequence shown here is derived from an EMBL/GenBank/DDBJ whole genome shotgun (WGS) entry which is preliminary data.</text>
</comment>
<keyword evidence="11" id="KW-1185">Reference proteome</keyword>
<evidence type="ECO:0000256" key="1">
    <source>
        <dbReference type="ARBA" id="ARBA00004496"/>
    </source>
</evidence>
<keyword evidence="2 8" id="KW-0963">Cytoplasm</keyword>
<dbReference type="InterPro" id="IPR012796">
    <property type="entry name" value="Lysidine-tRNA-synth_C"/>
</dbReference>
<evidence type="ECO:0000259" key="9">
    <source>
        <dbReference type="SMART" id="SM00977"/>
    </source>
</evidence>
<protein>
    <recommendedName>
        <fullName evidence="8">tRNA(Ile)-lysidine synthase</fullName>
        <ecNumber evidence="8">6.3.4.19</ecNumber>
    </recommendedName>
    <alternativeName>
        <fullName evidence="8">tRNA(Ile)-2-lysyl-cytidine synthase</fullName>
    </alternativeName>
    <alternativeName>
        <fullName evidence="8">tRNA(Ile)-lysidine synthetase</fullName>
    </alternativeName>
</protein>
<comment type="function">
    <text evidence="8">Ligates lysine onto the cytidine present at position 34 of the AUA codon-specific tRNA(Ile) that contains the anticodon CAU, in an ATP-dependent manner. Cytidine is converted to lysidine, thus changing the amino acid specificity of the tRNA from methionine to isoleucine.</text>
</comment>
<dbReference type="Proteomes" id="UP001596620">
    <property type="component" value="Unassembled WGS sequence"/>
</dbReference>